<organism evidence="2">
    <name type="scientific">Hexamita inflata</name>
    <dbReference type="NCBI Taxonomy" id="28002"/>
    <lineage>
        <taxon>Eukaryota</taxon>
        <taxon>Metamonada</taxon>
        <taxon>Diplomonadida</taxon>
        <taxon>Hexamitidae</taxon>
        <taxon>Hexamitinae</taxon>
        <taxon>Hexamita</taxon>
    </lineage>
</organism>
<keyword evidence="1" id="KW-0175">Coiled coil</keyword>
<evidence type="ECO:0000313" key="4">
    <source>
        <dbReference type="Proteomes" id="UP001642409"/>
    </source>
</evidence>
<evidence type="ECO:0000313" key="2">
    <source>
        <dbReference type="EMBL" id="CAI9976126.1"/>
    </source>
</evidence>
<dbReference type="EMBL" id="CAXDID020000293">
    <property type="protein sequence ID" value="CAL6072030.1"/>
    <property type="molecule type" value="Genomic_DNA"/>
</dbReference>
<evidence type="ECO:0000256" key="1">
    <source>
        <dbReference type="SAM" id="Coils"/>
    </source>
</evidence>
<keyword evidence="4" id="KW-1185">Reference proteome</keyword>
<evidence type="ECO:0000313" key="3">
    <source>
        <dbReference type="EMBL" id="CAL6072030.1"/>
    </source>
</evidence>
<dbReference type="EMBL" id="CATOUU010001172">
    <property type="protein sequence ID" value="CAI9976126.1"/>
    <property type="molecule type" value="Genomic_DNA"/>
</dbReference>
<dbReference type="AlphaFoldDB" id="A0AA86RDS6"/>
<gene>
    <name evidence="3" type="ORF">HINF_LOCUS55428</name>
    <name evidence="2" type="ORF">HINF_LOCUS63771</name>
</gene>
<protein>
    <submittedName>
        <fullName evidence="2">Uncharacterized protein</fullName>
    </submittedName>
</protein>
<dbReference type="Proteomes" id="UP001642409">
    <property type="component" value="Unassembled WGS sequence"/>
</dbReference>
<accession>A0AA86RDS6</accession>
<feature type="coiled-coil region" evidence="1">
    <location>
        <begin position="378"/>
        <end position="440"/>
    </location>
</feature>
<reference evidence="3 4" key="2">
    <citation type="submission" date="2024-07" db="EMBL/GenBank/DDBJ databases">
        <authorList>
            <person name="Akdeniz Z."/>
        </authorList>
    </citation>
    <scope>NUCLEOTIDE SEQUENCE [LARGE SCALE GENOMIC DNA]</scope>
</reference>
<comment type="caution">
    <text evidence="2">The sequence shown here is derived from an EMBL/GenBank/DDBJ whole genome shotgun (WGS) entry which is preliminary data.</text>
</comment>
<sequence>MRLRHSRDQLPAVHRLLQPQPHNTFKHFNANYFTANSILALPEQQDIEVQSNDNITGQLQESCQLIYQRDHLFRILDPVKQATQTAFNYSIGYRCNRFESLESAIKFLRKQGQFYNRYSQIVLSSLNIRHLDTKSVSINLVPTQLQKSHAYCRLQQIKPKSFYLPSVNILSNTLKFLCVNQYAELMTKSFPNTQVKSRFLQAIEQTEDLQSAFNNFLQISSILTDFDRSVYKQQFLQVIDYVFKQQLFYLFLINNFINDYNGIETVINIKQQLDQLSNLDNFYKQITKDVVKKEEEGFEISAMKQTFEAQLKEKLVEKQTLAGAYQQLVIQNKQIIQQKENEKMKQEDLFSDSLRLLNQISPKITLKTDEVKLNGQIRDTILKDHQSQKLQIAELEEKASQLRLKVQKNVKQYELEQQKYNSETQKIQKTNQQLAITQKKNDENFAVKWRQAAESQYQQLSQKRDFSQMWQETVQICQQLNVDPGPVFKPVLREQINQSLKPKDQLRNEIDCIFNQFKTNLNNLHTIFEEIRPSAFVKLQEDEVKKQKLSQRQEELLTQFEQIKLQQIEIRQSVDQGGINNQKWKLISQPRTVQIIEEPKVTSQMSVQMERVMAKNVSVGQAIIISDLVKWFGGEIQINTGWVEWPWWVTVGEKQI</sequence>
<reference evidence="2" key="1">
    <citation type="submission" date="2023-06" db="EMBL/GenBank/DDBJ databases">
        <authorList>
            <person name="Kurt Z."/>
        </authorList>
    </citation>
    <scope>NUCLEOTIDE SEQUENCE</scope>
</reference>
<name>A0AA86RDS6_9EUKA</name>
<feature type="coiled-coil region" evidence="1">
    <location>
        <begin position="539"/>
        <end position="566"/>
    </location>
</feature>
<proteinExistence type="predicted"/>